<dbReference type="Proteomes" id="UP001249851">
    <property type="component" value="Unassembled WGS sequence"/>
</dbReference>
<feature type="region of interest" description="Disordered" evidence="1">
    <location>
        <begin position="1"/>
        <end position="29"/>
    </location>
</feature>
<sequence>MLGAGDPSAKKAKYDKQKIYKEKRKEKPRKPQFSLNFQFNFGEEEEMQATSARFVRLRNMANLRSGRTNADFLQVLMDRYEGKTLEKSTKKNDVAVQANATMSVFQLYAERQVKTKDFGCQWPSEELEGPACMQILSPAHDSENYFVCGHQSLITLLEATARGCMCGFPYVYGGAHMTMGGHVLRMECCCEKGGHRLKWASSSIIGSKYTANCRMVHGFTSSGMLESQYQGFAEAAKIGSLGDKYIDNVYDTMGYIDIVNKAADSSMRERIQDVQNTAAYIERNGATVITDCRHDSTSNAYHSTVAMISYETHHVVAVQTVTKEEFRSAQTHEFEAIRKILPAVQAKGLNVVEVAHDFVPKIKNWLLAQNIQNSFDTWHVEGVVNCMKQNINSNFLFPGTKGVAKAMKEISSGAQKWQGERWFSELSDKQASVKRHFYFATKNCTTPDDLRRRLLTVVDRYQANHTSCDWDSKCKIPGYHCSKVQLTNPRAIAALQRFILDSKVYKLAEDYYQPSNHCRDTYWVESFNNTILIYCPKRIHFADCTFNMRIALAVMDWNENVNREATSVSLIQDVRRPNRRTGHRNLQPKTFNFRERVWTTFFKTNY</sequence>
<protein>
    <submittedName>
        <fullName evidence="2">Uncharacterized protein</fullName>
    </submittedName>
</protein>
<dbReference type="AlphaFoldDB" id="A0AAD9PVP5"/>
<reference evidence="2" key="2">
    <citation type="journal article" date="2023" name="Science">
        <title>Genomic signatures of disease resistance in endangered staghorn corals.</title>
        <authorList>
            <person name="Vollmer S.V."/>
            <person name="Selwyn J.D."/>
            <person name="Despard B.A."/>
            <person name="Roesel C.L."/>
        </authorList>
    </citation>
    <scope>NUCLEOTIDE SEQUENCE</scope>
    <source>
        <strain evidence="2">K2</strain>
    </source>
</reference>
<evidence type="ECO:0000313" key="3">
    <source>
        <dbReference type="Proteomes" id="UP001249851"/>
    </source>
</evidence>
<gene>
    <name evidence="2" type="ORF">P5673_029530</name>
</gene>
<dbReference type="PANTHER" id="PTHR31751:SF7">
    <property type="entry name" value="THAP-TYPE DOMAIN-CONTAINING PROTEIN"/>
    <property type="match status" value="1"/>
</dbReference>
<feature type="compositionally biased region" description="Basic and acidic residues" evidence="1">
    <location>
        <begin position="8"/>
        <end position="25"/>
    </location>
</feature>
<comment type="caution">
    <text evidence="2">The sequence shown here is derived from an EMBL/GenBank/DDBJ whole genome shotgun (WGS) entry which is preliminary data.</text>
</comment>
<evidence type="ECO:0000256" key="1">
    <source>
        <dbReference type="SAM" id="MobiDB-lite"/>
    </source>
</evidence>
<reference evidence="2" key="1">
    <citation type="journal article" date="2023" name="G3 (Bethesda)">
        <title>Whole genome assembly and annotation of the endangered Caribbean coral Acropora cervicornis.</title>
        <authorList>
            <person name="Selwyn J.D."/>
            <person name="Vollmer S.V."/>
        </authorList>
    </citation>
    <scope>NUCLEOTIDE SEQUENCE</scope>
    <source>
        <strain evidence="2">K2</strain>
    </source>
</reference>
<organism evidence="2 3">
    <name type="scientific">Acropora cervicornis</name>
    <name type="common">Staghorn coral</name>
    <dbReference type="NCBI Taxonomy" id="6130"/>
    <lineage>
        <taxon>Eukaryota</taxon>
        <taxon>Metazoa</taxon>
        <taxon>Cnidaria</taxon>
        <taxon>Anthozoa</taxon>
        <taxon>Hexacorallia</taxon>
        <taxon>Scleractinia</taxon>
        <taxon>Astrocoeniina</taxon>
        <taxon>Acroporidae</taxon>
        <taxon>Acropora</taxon>
    </lineage>
</organism>
<dbReference type="EMBL" id="JARQWQ010000118">
    <property type="protein sequence ID" value="KAK2549926.1"/>
    <property type="molecule type" value="Genomic_DNA"/>
</dbReference>
<proteinExistence type="predicted"/>
<keyword evidence="3" id="KW-1185">Reference proteome</keyword>
<name>A0AAD9PVP5_ACRCE</name>
<dbReference type="PANTHER" id="PTHR31751">
    <property type="entry name" value="SI:CH211-108C17.2-RELATED-RELATED"/>
    <property type="match status" value="1"/>
</dbReference>
<evidence type="ECO:0000313" key="2">
    <source>
        <dbReference type="EMBL" id="KAK2549926.1"/>
    </source>
</evidence>
<accession>A0AAD9PVP5</accession>